<dbReference type="CDD" id="cd00030">
    <property type="entry name" value="C2"/>
    <property type="match status" value="1"/>
</dbReference>
<evidence type="ECO:0000259" key="2">
    <source>
        <dbReference type="PROSITE" id="PS50004"/>
    </source>
</evidence>
<gene>
    <name evidence="3" type="ORF">CCMP2556_LOCUS6856</name>
</gene>
<protein>
    <recommendedName>
        <fullName evidence="2">C2 domain-containing protein</fullName>
    </recommendedName>
</protein>
<dbReference type="InterPro" id="IPR051634">
    <property type="entry name" value="Extended_Synaptotagmin"/>
</dbReference>
<dbReference type="PANTHER" id="PTHR45761">
    <property type="entry name" value="EXTENDED SYNAPTOTAGMIN-LIKE PROTEIN 2, ISOFORM C"/>
    <property type="match status" value="1"/>
</dbReference>
<dbReference type="EMBL" id="CAXAMN010003003">
    <property type="protein sequence ID" value="CAK9002433.1"/>
    <property type="molecule type" value="Genomic_DNA"/>
</dbReference>
<comment type="caution">
    <text evidence="3">The sequence shown here is derived from an EMBL/GenBank/DDBJ whole genome shotgun (WGS) entry which is preliminary data.</text>
</comment>
<dbReference type="PANTHER" id="PTHR45761:SF1">
    <property type="entry name" value="EXTENDED SYNAPTOTAGMIN-LIKE PROTEIN 2, ISOFORM C"/>
    <property type="match status" value="1"/>
</dbReference>
<proteinExistence type="predicted"/>
<feature type="domain" description="C2" evidence="2">
    <location>
        <begin position="274"/>
        <end position="400"/>
    </location>
</feature>
<keyword evidence="4" id="KW-1185">Reference proteome</keyword>
<feature type="region of interest" description="Disordered" evidence="1">
    <location>
        <begin position="38"/>
        <end position="58"/>
    </location>
</feature>
<dbReference type="InterPro" id="IPR035892">
    <property type="entry name" value="C2_domain_sf"/>
</dbReference>
<evidence type="ECO:0000313" key="4">
    <source>
        <dbReference type="Proteomes" id="UP001642484"/>
    </source>
</evidence>
<accession>A0ABP0IIJ4</accession>
<organism evidence="3 4">
    <name type="scientific">Durusdinium trenchii</name>
    <dbReference type="NCBI Taxonomy" id="1381693"/>
    <lineage>
        <taxon>Eukaryota</taxon>
        <taxon>Sar</taxon>
        <taxon>Alveolata</taxon>
        <taxon>Dinophyceae</taxon>
        <taxon>Suessiales</taxon>
        <taxon>Symbiodiniaceae</taxon>
        <taxon>Durusdinium</taxon>
    </lineage>
</organism>
<dbReference type="PROSITE" id="PS50004">
    <property type="entry name" value="C2"/>
    <property type="match status" value="1"/>
</dbReference>
<dbReference type="Pfam" id="PF00168">
    <property type="entry name" value="C2"/>
    <property type="match status" value="1"/>
</dbReference>
<evidence type="ECO:0000256" key="1">
    <source>
        <dbReference type="SAM" id="MobiDB-lite"/>
    </source>
</evidence>
<evidence type="ECO:0000313" key="3">
    <source>
        <dbReference type="EMBL" id="CAK9002433.1"/>
    </source>
</evidence>
<name>A0ABP0IIJ4_9DINO</name>
<dbReference type="SMART" id="SM00239">
    <property type="entry name" value="C2"/>
    <property type="match status" value="1"/>
</dbReference>
<sequence length="611" mass="67771">MTKPCCALKVGDFNVVCTFGSLANAWYGYNGVVSDDSANVSPRSEADENRPQSGDEELLPLPLNITFPRRLQRDPCGASVSLGLGNRLGRRREPALVSHFLSSFCKMVWPKLSGAVQKLMDERVQEALKVAIQKLPESMRGEVQYNISFGDSAPSITDVYSWRQHPCVKDGIEVCGKMHWDAAVDMKLTLGTWKFGINRILIDGVGCIIFRPLMDQAPILGGFHLFYCSPPELRVGLVGLGGITRWAAVDNTVSELMAEAFKMVMVLPQRMTQRFANTKIEDMPDFRCPPPVGVLRVKVLGARGLLGVDLGFTGRTSDPYCVISVGSCSQRTSTESRTLEPDWSNDEELFFLVYHERQDLLLQVFDENVLRQDVQLAELPKSAGQTVADLVARCPLPRWLDLEADVQGGAVQLQAWFADLCPTSSIGSADHTYVLALKLFHLKGVSAPEALGAKVRLRIGDLEVLSRPCKVIDPGNVHGFGKRMSTQINELLQKGVDSAIVAEAFNLDTSVVEEVQRVQGKEHSWFGWDEAHYHLLPEDEGETKRKTVQLEVALASNWSVEWRLLVEEDLQQFLMRCRQQRPLPLPFDHGDGIGHLGVSLEVLQGNFGDAD</sequence>
<dbReference type="InterPro" id="IPR000008">
    <property type="entry name" value="C2_dom"/>
</dbReference>
<dbReference type="Gene3D" id="2.60.40.150">
    <property type="entry name" value="C2 domain"/>
    <property type="match status" value="1"/>
</dbReference>
<dbReference type="Proteomes" id="UP001642484">
    <property type="component" value="Unassembled WGS sequence"/>
</dbReference>
<dbReference type="SUPFAM" id="SSF49562">
    <property type="entry name" value="C2 domain (Calcium/lipid-binding domain, CaLB)"/>
    <property type="match status" value="1"/>
</dbReference>
<reference evidence="3 4" key="1">
    <citation type="submission" date="2024-02" db="EMBL/GenBank/DDBJ databases">
        <authorList>
            <person name="Chen Y."/>
            <person name="Shah S."/>
            <person name="Dougan E. K."/>
            <person name="Thang M."/>
            <person name="Chan C."/>
        </authorList>
    </citation>
    <scope>NUCLEOTIDE SEQUENCE [LARGE SCALE GENOMIC DNA]</scope>
</reference>